<comment type="caution">
    <text evidence="1">The sequence shown here is derived from an EMBL/GenBank/DDBJ whole genome shotgun (WGS) entry which is preliminary data.</text>
</comment>
<dbReference type="EMBL" id="MNCJ02000329">
    <property type="protein sequence ID" value="KAF5771121.1"/>
    <property type="molecule type" value="Genomic_DNA"/>
</dbReference>
<dbReference type="Proteomes" id="UP000215914">
    <property type="component" value="Unassembled WGS sequence"/>
</dbReference>
<reference evidence="1" key="2">
    <citation type="submission" date="2020-06" db="EMBL/GenBank/DDBJ databases">
        <title>Helianthus annuus Genome sequencing and assembly Release 2.</title>
        <authorList>
            <person name="Gouzy J."/>
            <person name="Langlade N."/>
            <person name="Munos S."/>
        </authorList>
    </citation>
    <scope>NUCLEOTIDE SEQUENCE</scope>
    <source>
        <tissue evidence="1">Leaves</tissue>
    </source>
</reference>
<evidence type="ECO:0000313" key="2">
    <source>
        <dbReference type="Proteomes" id="UP000215914"/>
    </source>
</evidence>
<sequence>MLHSIVYWIFCARFSDFLHVASRGNRLSSLIWLTKTVASSPSLSFHTSAELPSRVKTPPLSPILTIGAVHVSSSQNKEISSI</sequence>
<dbReference type="AlphaFoldDB" id="A0A9K3ECT5"/>
<accession>A0A9K3ECT5</accession>
<organism evidence="1 2">
    <name type="scientific">Helianthus annuus</name>
    <name type="common">Common sunflower</name>
    <dbReference type="NCBI Taxonomy" id="4232"/>
    <lineage>
        <taxon>Eukaryota</taxon>
        <taxon>Viridiplantae</taxon>
        <taxon>Streptophyta</taxon>
        <taxon>Embryophyta</taxon>
        <taxon>Tracheophyta</taxon>
        <taxon>Spermatophyta</taxon>
        <taxon>Magnoliopsida</taxon>
        <taxon>eudicotyledons</taxon>
        <taxon>Gunneridae</taxon>
        <taxon>Pentapetalae</taxon>
        <taxon>asterids</taxon>
        <taxon>campanulids</taxon>
        <taxon>Asterales</taxon>
        <taxon>Asteraceae</taxon>
        <taxon>Asteroideae</taxon>
        <taxon>Heliantheae alliance</taxon>
        <taxon>Heliantheae</taxon>
        <taxon>Helianthus</taxon>
    </lineage>
</organism>
<evidence type="ECO:0000313" key="1">
    <source>
        <dbReference type="EMBL" id="KAF5771121.1"/>
    </source>
</evidence>
<gene>
    <name evidence="1" type="ORF">HanXRQr2_Chr14g0667061</name>
</gene>
<proteinExistence type="predicted"/>
<protein>
    <submittedName>
        <fullName evidence="1">Uncharacterized protein</fullName>
    </submittedName>
</protein>
<dbReference type="Gramene" id="mRNA:HanXRQr2_Chr14g0667061">
    <property type="protein sequence ID" value="CDS:HanXRQr2_Chr14g0667061.1"/>
    <property type="gene ID" value="HanXRQr2_Chr14g0667061"/>
</dbReference>
<name>A0A9K3ECT5_HELAN</name>
<keyword evidence="2" id="KW-1185">Reference proteome</keyword>
<reference evidence="1" key="1">
    <citation type="journal article" date="2017" name="Nature">
        <title>The sunflower genome provides insights into oil metabolism, flowering and Asterid evolution.</title>
        <authorList>
            <person name="Badouin H."/>
            <person name="Gouzy J."/>
            <person name="Grassa C.J."/>
            <person name="Murat F."/>
            <person name="Staton S.E."/>
            <person name="Cottret L."/>
            <person name="Lelandais-Briere C."/>
            <person name="Owens G.L."/>
            <person name="Carrere S."/>
            <person name="Mayjonade B."/>
            <person name="Legrand L."/>
            <person name="Gill N."/>
            <person name="Kane N.C."/>
            <person name="Bowers J.E."/>
            <person name="Hubner S."/>
            <person name="Bellec A."/>
            <person name="Berard A."/>
            <person name="Berges H."/>
            <person name="Blanchet N."/>
            <person name="Boniface M.C."/>
            <person name="Brunel D."/>
            <person name="Catrice O."/>
            <person name="Chaidir N."/>
            <person name="Claudel C."/>
            <person name="Donnadieu C."/>
            <person name="Faraut T."/>
            <person name="Fievet G."/>
            <person name="Helmstetter N."/>
            <person name="King M."/>
            <person name="Knapp S.J."/>
            <person name="Lai Z."/>
            <person name="Le Paslier M.C."/>
            <person name="Lippi Y."/>
            <person name="Lorenzon L."/>
            <person name="Mandel J.R."/>
            <person name="Marage G."/>
            <person name="Marchand G."/>
            <person name="Marquand E."/>
            <person name="Bret-Mestries E."/>
            <person name="Morien E."/>
            <person name="Nambeesan S."/>
            <person name="Nguyen T."/>
            <person name="Pegot-Espagnet P."/>
            <person name="Pouilly N."/>
            <person name="Raftis F."/>
            <person name="Sallet E."/>
            <person name="Schiex T."/>
            <person name="Thomas J."/>
            <person name="Vandecasteele C."/>
            <person name="Vares D."/>
            <person name="Vear F."/>
            <person name="Vautrin S."/>
            <person name="Crespi M."/>
            <person name="Mangin B."/>
            <person name="Burke J.M."/>
            <person name="Salse J."/>
            <person name="Munos S."/>
            <person name="Vincourt P."/>
            <person name="Rieseberg L.H."/>
            <person name="Langlade N.B."/>
        </authorList>
    </citation>
    <scope>NUCLEOTIDE SEQUENCE</scope>
    <source>
        <tissue evidence="1">Leaves</tissue>
    </source>
</reference>